<evidence type="ECO:0000256" key="2">
    <source>
        <dbReference type="SAM" id="Phobius"/>
    </source>
</evidence>
<feature type="transmembrane region" description="Helical" evidence="2">
    <location>
        <begin position="55"/>
        <end position="79"/>
    </location>
</feature>
<reference evidence="3" key="1">
    <citation type="submission" date="2020-11" db="EMBL/GenBank/DDBJ databases">
        <authorList>
            <person name="Tran Van P."/>
        </authorList>
    </citation>
    <scope>NUCLEOTIDE SEQUENCE</scope>
</reference>
<evidence type="ECO:0000256" key="1">
    <source>
        <dbReference type="SAM" id="MobiDB-lite"/>
    </source>
</evidence>
<dbReference type="Proteomes" id="UP000677054">
    <property type="component" value="Unassembled WGS sequence"/>
</dbReference>
<proteinExistence type="predicted"/>
<keyword evidence="2" id="KW-0472">Membrane</keyword>
<dbReference type="EMBL" id="LR900946">
    <property type="protein sequence ID" value="CAD7247351.1"/>
    <property type="molecule type" value="Genomic_DNA"/>
</dbReference>
<keyword evidence="2" id="KW-0812">Transmembrane</keyword>
<keyword evidence="2" id="KW-1133">Transmembrane helix</keyword>
<organism evidence="3">
    <name type="scientific">Darwinula stevensoni</name>
    <dbReference type="NCBI Taxonomy" id="69355"/>
    <lineage>
        <taxon>Eukaryota</taxon>
        <taxon>Metazoa</taxon>
        <taxon>Ecdysozoa</taxon>
        <taxon>Arthropoda</taxon>
        <taxon>Crustacea</taxon>
        <taxon>Oligostraca</taxon>
        <taxon>Ostracoda</taxon>
        <taxon>Podocopa</taxon>
        <taxon>Podocopida</taxon>
        <taxon>Darwinulocopina</taxon>
        <taxon>Darwinuloidea</taxon>
        <taxon>Darwinulidae</taxon>
        <taxon>Darwinula</taxon>
    </lineage>
</organism>
<feature type="region of interest" description="Disordered" evidence="1">
    <location>
        <begin position="1"/>
        <end position="21"/>
    </location>
</feature>
<dbReference type="EMBL" id="CAJPEV010001429">
    <property type="protein sequence ID" value="CAG0892590.1"/>
    <property type="molecule type" value="Genomic_DNA"/>
</dbReference>
<evidence type="ECO:0000313" key="4">
    <source>
        <dbReference type="Proteomes" id="UP000677054"/>
    </source>
</evidence>
<keyword evidence="4" id="KW-1185">Reference proteome</keyword>
<gene>
    <name evidence="3" type="ORF">DSTB1V02_LOCUS7184</name>
</gene>
<dbReference type="AlphaFoldDB" id="A0A7R8XCU6"/>
<accession>A0A7R8XCU6</accession>
<protein>
    <submittedName>
        <fullName evidence="3">Uncharacterized protein</fullName>
    </submittedName>
</protein>
<name>A0A7R8XCU6_9CRUS</name>
<sequence length="180" mass="19507">MADRAMTSQRERRHGRPCQGTQKTKLVTRMLVFAAIGTVFLIGETRVDDRRVGNYFKAFGIGSLAVSAFTGVCLFRLLLERPPVERPRRSFVRGANVGPETKLHPLRDGKGERIEQDRASTEIGHSPFAIGFSASGAIGFSASGAIGFSASGAIGFCASGAIGFCAGRFLEERKTPFTYW</sequence>
<feature type="transmembrane region" description="Helical" evidence="2">
    <location>
        <begin position="26"/>
        <end position="43"/>
    </location>
</feature>
<evidence type="ECO:0000313" key="3">
    <source>
        <dbReference type="EMBL" id="CAD7247351.1"/>
    </source>
</evidence>